<sequence>MSLIPIRPGREPERRDAARNRELLLRAARELIEECGADGLTMGALANRAGVGKGTVFRRFGSRAGLMMTLLSDAEAEFQGRFMFGPPPLGPGAPPLERLVAFGTERIDWVLEFGELARAADVSAYNRFDVPAAVLWHRHLEMLLREAGVTADPWLMSTSLSAVLEPERILHALRVHGVATERLAASWCELVSRIVRAA</sequence>
<evidence type="ECO:0000256" key="2">
    <source>
        <dbReference type="PROSITE-ProRule" id="PRU00335"/>
    </source>
</evidence>
<reference evidence="4 5" key="1">
    <citation type="submission" date="2023-07" db="EMBL/GenBank/DDBJ databases">
        <title>Sorghum-associated microbial communities from plants grown in Nebraska, USA.</title>
        <authorList>
            <person name="Schachtman D."/>
        </authorList>
    </citation>
    <scope>NUCLEOTIDE SEQUENCE [LARGE SCALE GENOMIC DNA]</scope>
    <source>
        <strain evidence="4 5">BE167</strain>
    </source>
</reference>
<evidence type="ECO:0000313" key="5">
    <source>
        <dbReference type="Proteomes" id="UP001252243"/>
    </source>
</evidence>
<organism evidence="4 5">
    <name type="scientific">Arthrobacter ginsengisoli</name>
    <dbReference type="NCBI Taxonomy" id="1356565"/>
    <lineage>
        <taxon>Bacteria</taxon>
        <taxon>Bacillati</taxon>
        <taxon>Actinomycetota</taxon>
        <taxon>Actinomycetes</taxon>
        <taxon>Micrococcales</taxon>
        <taxon>Micrococcaceae</taxon>
        <taxon>Arthrobacter</taxon>
    </lineage>
</organism>
<keyword evidence="1 2" id="KW-0238">DNA-binding</keyword>
<dbReference type="Gene3D" id="1.10.357.10">
    <property type="entry name" value="Tetracycline Repressor, domain 2"/>
    <property type="match status" value="1"/>
</dbReference>
<keyword evidence="5" id="KW-1185">Reference proteome</keyword>
<feature type="domain" description="HTH tetR-type" evidence="3">
    <location>
        <begin position="18"/>
        <end position="78"/>
    </location>
</feature>
<dbReference type="PANTHER" id="PTHR30055:SF209">
    <property type="entry name" value="POSSIBLE TRANSCRIPTIONAL REGULATORY PROTEIN (PROBABLY TETR-FAMILY)"/>
    <property type="match status" value="1"/>
</dbReference>
<evidence type="ECO:0000256" key="1">
    <source>
        <dbReference type="ARBA" id="ARBA00023125"/>
    </source>
</evidence>
<dbReference type="InterPro" id="IPR001647">
    <property type="entry name" value="HTH_TetR"/>
</dbReference>
<dbReference type="RefSeq" id="WP_310052173.1">
    <property type="nucleotide sequence ID" value="NZ_JAVDVQ010000004.1"/>
</dbReference>
<comment type="caution">
    <text evidence="4">The sequence shown here is derived from an EMBL/GenBank/DDBJ whole genome shotgun (WGS) entry which is preliminary data.</text>
</comment>
<evidence type="ECO:0000313" key="4">
    <source>
        <dbReference type="EMBL" id="MDR7082101.1"/>
    </source>
</evidence>
<accession>A0ABU1UA91</accession>
<dbReference type="InterPro" id="IPR050109">
    <property type="entry name" value="HTH-type_TetR-like_transc_reg"/>
</dbReference>
<feature type="DNA-binding region" description="H-T-H motif" evidence="2">
    <location>
        <begin position="41"/>
        <end position="60"/>
    </location>
</feature>
<dbReference type="Proteomes" id="UP001252243">
    <property type="component" value="Unassembled WGS sequence"/>
</dbReference>
<dbReference type="EMBL" id="JAVDVQ010000004">
    <property type="protein sequence ID" value="MDR7082101.1"/>
    <property type="molecule type" value="Genomic_DNA"/>
</dbReference>
<dbReference type="InterPro" id="IPR009057">
    <property type="entry name" value="Homeodomain-like_sf"/>
</dbReference>
<dbReference type="SUPFAM" id="SSF46689">
    <property type="entry name" value="Homeodomain-like"/>
    <property type="match status" value="1"/>
</dbReference>
<proteinExistence type="predicted"/>
<dbReference type="PROSITE" id="PS50977">
    <property type="entry name" value="HTH_TETR_2"/>
    <property type="match status" value="1"/>
</dbReference>
<gene>
    <name evidence="4" type="ORF">J2X01_001386</name>
</gene>
<protein>
    <submittedName>
        <fullName evidence="4">AcrR family transcriptional regulator</fullName>
    </submittedName>
</protein>
<evidence type="ECO:0000259" key="3">
    <source>
        <dbReference type="PROSITE" id="PS50977"/>
    </source>
</evidence>
<dbReference type="Pfam" id="PF00440">
    <property type="entry name" value="TetR_N"/>
    <property type="match status" value="1"/>
</dbReference>
<dbReference type="PRINTS" id="PR00455">
    <property type="entry name" value="HTHTETR"/>
</dbReference>
<dbReference type="PANTHER" id="PTHR30055">
    <property type="entry name" value="HTH-TYPE TRANSCRIPTIONAL REGULATOR RUTR"/>
    <property type="match status" value="1"/>
</dbReference>
<name>A0ABU1UA91_9MICC</name>